<keyword evidence="5 7" id="KW-0472">Membrane</keyword>
<dbReference type="NCBIfam" id="TIGR04056">
    <property type="entry name" value="OMP_RagA_SusC"/>
    <property type="match status" value="1"/>
</dbReference>
<evidence type="ECO:0000313" key="10">
    <source>
        <dbReference type="EMBL" id="NLR91504.1"/>
    </source>
</evidence>
<evidence type="ECO:0000259" key="9">
    <source>
        <dbReference type="Pfam" id="PF07715"/>
    </source>
</evidence>
<proteinExistence type="inferred from homology"/>
<evidence type="ECO:0000313" key="11">
    <source>
        <dbReference type="Proteomes" id="UP000585050"/>
    </source>
</evidence>
<keyword evidence="11" id="KW-1185">Reference proteome</keyword>
<evidence type="ECO:0000256" key="4">
    <source>
        <dbReference type="ARBA" id="ARBA00022692"/>
    </source>
</evidence>
<feature type="signal peptide" evidence="8">
    <location>
        <begin position="1"/>
        <end position="20"/>
    </location>
</feature>
<dbReference type="InterPro" id="IPR039426">
    <property type="entry name" value="TonB-dep_rcpt-like"/>
</dbReference>
<evidence type="ECO:0000256" key="8">
    <source>
        <dbReference type="SAM" id="SignalP"/>
    </source>
</evidence>
<comment type="similarity">
    <text evidence="7">Belongs to the TonB-dependent receptor family.</text>
</comment>
<feature type="chain" id="PRO_5031197848" evidence="8">
    <location>
        <begin position="21"/>
        <end position="1051"/>
    </location>
</feature>
<dbReference type="Pfam" id="PF07715">
    <property type="entry name" value="Plug"/>
    <property type="match status" value="1"/>
</dbReference>
<dbReference type="InterPro" id="IPR036942">
    <property type="entry name" value="Beta-barrel_TonB_sf"/>
</dbReference>
<dbReference type="InterPro" id="IPR037066">
    <property type="entry name" value="Plug_dom_sf"/>
</dbReference>
<dbReference type="InterPro" id="IPR012910">
    <property type="entry name" value="Plug_dom"/>
</dbReference>
<accession>A0A7X8XVR0</accession>
<dbReference type="Gene3D" id="2.40.170.20">
    <property type="entry name" value="TonB-dependent receptor, beta-barrel domain"/>
    <property type="match status" value="1"/>
</dbReference>
<sequence>MKKYIIGIIAIMLLPLFSIAQETTIGGKVLDDSGEPLPGVNIVIKGTTVGTMTNIQGEYKLSNILPTDTLEVSFIGFETQILAIKNRSKINVTMKPEMSVLEDVIVIGYGTSKVKDITGSVATVDTEDLVNAPTANYDEALMGRVAGVNVSASEGTPGSPMNIVIRGGNSITGDNSPLYVVDGVPLENFDPATINTEDIKEFNILKDASATAIYGSRGANGVIVIATKSGATKDGKTTVTLNASYGVQNVTKYLEVMSPYEYVKYQEAQAWASGKWDLEGNYDKINNFYDKWLDPELYRNYEENGLEAHDWQDEIFRQAPIQKYNLSISGGNKKTNIYYSGNYTDQEGTLITSRFTKLINNLRVKHTISDKSTLNAGLMHSYAVRQGPNLRENSYSSIIRDAVRFRPIDPVTPDDLEPGGYDPTDPNQSVMYPPVPNLMNTKDKDYQNVFRGNLRFTHKFHKNLTLNLYANYQAQLSKNTLFYGEETRAGQNSPLGIQGSIEETVRQTVASSNTLTYKKKAGQHTFSVMGGIEGSYNDYSTQLLQNGNLPVDDFSIYNLGIGTTATLAQTSWTGNTLLSYFGRATYNFKDKYLITANFRADGSSKFADGNKWGYFPSVSGAWRIGDEPWLKDLGVFSTMKLRGGWGITGNNRIADFAAFNQIAISKWSGYNWGSTEAYRPGAVQSNLAVPDLRWETTQQVNFGVDLSFFNQRLETTVDVYRKNTYDLLLNANMATSTGFTRVFQNVGEVQNEGLEISLNTVNIHKKSFKWTTNFNISFNKNEVLKLNQGDDAIYTRARFSEDNYTTRVGQPVGMMYGLEFDRIYQQSDFNWNNETQTFELKDGVADNGAQDIAPGGVKFVDRNGDGTINEEDRTIIGNPHPEHFGGLTNTFQYKGISFSFLFQWSYGFDVMNGNAVEMHKPWGSQSFNGFATIADHWTPFHTDTNINASTYAGSLGSARVGNQIDNRFIEDGSYIRLKTVSLGYNIPSKVLKRAKIKGLYFGVSAQNLFTWTNYSGYDPEVSVAGNGVSPNLDYSAYPQSRTILGSIKLTL</sequence>
<keyword evidence="6 7" id="KW-0998">Cell outer membrane</keyword>
<organism evidence="10 11">
    <name type="scientific">Flammeovirga agarivorans</name>
    <dbReference type="NCBI Taxonomy" id="2726742"/>
    <lineage>
        <taxon>Bacteria</taxon>
        <taxon>Pseudomonadati</taxon>
        <taxon>Bacteroidota</taxon>
        <taxon>Cytophagia</taxon>
        <taxon>Cytophagales</taxon>
        <taxon>Flammeovirgaceae</taxon>
        <taxon>Flammeovirga</taxon>
    </lineage>
</organism>
<name>A0A7X8XVR0_9BACT</name>
<dbReference type="GO" id="GO:0009279">
    <property type="term" value="C:cell outer membrane"/>
    <property type="evidence" value="ECO:0007669"/>
    <property type="project" value="UniProtKB-SubCell"/>
</dbReference>
<dbReference type="Gene3D" id="2.60.40.1120">
    <property type="entry name" value="Carboxypeptidase-like, regulatory domain"/>
    <property type="match status" value="1"/>
</dbReference>
<evidence type="ECO:0000256" key="1">
    <source>
        <dbReference type="ARBA" id="ARBA00004571"/>
    </source>
</evidence>
<evidence type="ECO:0000256" key="7">
    <source>
        <dbReference type="PROSITE-ProRule" id="PRU01360"/>
    </source>
</evidence>
<keyword evidence="3 7" id="KW-1134">Transmembrane beta strand</keyword>
<evidence type="ECO:0000256" key="3">
    <source>
        <dbReference type="ARBA" id="ARBA00022452"/>
    </source>
</evidence>
<dbReference type="PROSITE" id="PS52016">
    <property type="entry name" value="TONB_DEPENDENT_REC_3"/>
    <property type="match status" value="1"/>
</dbReference>
<dbReference type="RefSeq" id="WP_168882224.1">
    <property type="nucleotide sequence ID" value="NZ_JABAIL010000003.1"/>
</dbReference>
<gene>
    <name evidence="10" type="ORF">HGP29_09820</name>
</gene>
<dbReference type="InterPro" id="IPR008969">
    <property type="entry name" value="CarboxyPept-like_regulatory"/>
</dbReference>
<dbReference type="NCBIfam" id="TIGR04057">
    <property type="entry name" value="SusC_RagA_signa"/>
    <property type="match status" value="1"/>
</dbReference>
<dbReference type="Proteomes" id="UP000585050">
    <property type="component" value="Unassembled WGS sequence"/>
</dbReference>
<evidence type="ECO:0000256" key="2">
    <source>
        <dbReference type="ARBA" id="ARBA00022448"/>
    </source>
</evidence>
<dbReference type="SUPFAM" id="SSF56935">
    <property type="entry name" value="Porins"/>
    <property type="match status" value="1"/>
</dbReference>
<feature type="domain" description="TonB-dependent receptor plug" evidence="9">
    <location>
        <begin position="114"/>
        <end position="222"/>
    </location>
</feature>
<dbReference type="InterPro" id="IPR023997">
    <property type="entry name" value="TonB-dep_OMP_SusC/RagA_CS"/>
</dbReference>
<dbReference type="Pfam" id="PF13715">
    <property type="entry name" value="CarbopepD_reg_2"/>
    <property type="match status" value="1"/>
</dbReference>
<comment type="caution">
    <text evidence="10">The sequence shown here is derived from an EMBL/GenBank/DDBJ whole genome shotgun (WGS) entry which is preliminary data.</text>
</comment>
<keyword evidence="2 7" id="KW-0813">Transport</keyword>
<dbReference type="Gene3D" id="2.170.130.10">
    <property type="entry name" value="TonB-dependent receptor, plug domain"/>
    <property type="match status" value="1"/>
</dbReference>
<evidence type="ECO:0000256" key="6">
    <source>
        <dbReference type="ARBA" id="ARBA00023237"/>
    </source>
</evidence>
<evidence type="ECO:0000256" key="5">
    <source>
        <dbReference type="ARBA" id="ARBA00023136"/>
    </source>
</evidence>
<reference evidence="10 11" key="1">
    <citation type="submission" date="2020-04" db="EMBL/GenBank/DDBJ databases">
        <title>Flammeovirga sp. SR4, a novel species isolated from seawater.</title>
        <authorList>
            <person name="Wang X."/>
        </authorList>
    </citation>
    <scope>NUCLEOTIDE SEQUENCE [LARGE SCALE GENOMIC DNA]</scope>
    <source>
        <strain evidence="10 11">SR4</strain>
    </source>
</reference>
<keyword evidence="8" id="KW-0732">Signal</keyword>
<keyword evidence="4 7" id="KW-0812">Transmembrane</keyword>
<dbReference type="InterPro" id="IPR023996">
    <property type="entry name" value="TonB-dep_OMP_SusC/RagA"/>
</dbReference>
<keyword evidence="10" id="KW-0675">Receptor</keyword>
<dbReference type="SUPFAM" id="SSF49464">
    <property type="entry name" value="Carboxypeptidase regulatory domain-like"/>
    <property type="match status" value="1"/>
</dbReference>
<dbReference type="AlphaFoldDB" id="A0A7X8XVR0"/>
<comment type="subcellular location">
    <subcellularLocation>
        <location evidence="1 7">Cell outer membrane</location>
        <topology evidence="1 7">Multi-pass membrane protein</topology>
    </subcellularLocation>
</comment>
<dbReference type="EMBL" id="JABAIL010000003">
    <property type="protein sequence ID" value="NLR91504.1"/>
    <property type="molecule type" value="Genomic_DNA"/>
</dbReference>
<protein>
    <submittedName>
        <fullName evidence="10">TonB-dependent receptor</fullName>
    </submittedName>
</protein>